<dbReference type="InterPro" id="IPR012337">
    <property type="entry name" value="RNaseH-like_sf"/>
</dbReference>
<dbReference type="EMBL" id="JAPWTJ010000085">
    <property type="protein sequence ID" value="KAJ8983250.1"/>
    <property type="molecule type" value="Genomic_DNA"/>
</dbReference>
<dbReference type="Pfam" id="PF00665">
    <property type="entry name" value="rve"/>
    <property type="match status" value="1"/>
</dbReference>
<gene>
    <name evidence="2" type="ORF">NQ317_008860</name>
</gene>
<evidence type="ECO:0000313" key="3">
    <source>
        <dbReference type="Proteomes" id="UP001162164"/>
    </source>
</evidence>
<comment type="caution">
    <text evidence="2">The sequence shown here is derived from an EMBL/GenBank/DDBJ whole genome shotgun (WGS) entry which is preliminary data.</text>
</comment>
<dbReference type="PANTHER" id="PTHR47266">
    <property type="entry name" value="ENDONUCLEASE-RELATED"/>
    <property type="match status" value="1"/>
</dbReference>
<accession>A0ABQ9JZ24</accession>
<dbReference type="InterPro" id="IPR001584">
    <property type="entry name" value="Integrase_cat-core"/>
</dbReference>
<reference evidence="2" key="1">
    <citation type="journal article" date="2023" name="Insect Mol. Biol.">
        <title>Genome sequencing provides insights into the evolution of gene families encoding plant cell wall-degrading enzymes in longhorned beetles.</title>
        <authorList>
            <person name="Shin N.R."/>
            <person name="Okamura Y."/>
            <person name="Kirsch R."/>
            <person name="Pauchet Y."/>
        </authorList>
    </citation>
    <scope>NUCLEOTIDE SEQUENCE</scope>
    <source>
        <strain evidence="2">MMC_N1</strain>
    </source>
</reference>
<dbReference type="InterPro" id="IPR041588">
    <property type="entry name" value="Integrase_H2C2"/>
</dbReference>
<dbReference type="Gene3D" id="1.10.340.70">
    <property type="match status" value="1"/>
</dbReference>
<organism evidence="2 3">
    <name type="scientific">Molorchus minor</name>
    <dbReference type="NCBI Taxonomy" id="1323400"/>
    <lineage>
        <taxon>Eukaryota</taxon>
        <taxon>Metazoa</taxon>
        <taxon>Ecdysozoa</taxon>
        <taxon>Arthropoda</taxon>
        <taxon>Hexapoda</taxon>
        <taxon>Insecta</taxon>
        <taxon>Pterygota</taxon>
        <taxon>Neoptera</taxon>
        <taxon>Endopterygota</taxon>
        <taxon>Coleoptera</taxon>
        <taxon>Polyphaga</taxon>
        <taxon>Cucujiformia</taxon>
        <taxon>Chrysomeloidea</taxon>
        <taxon>Cerambycidae</taxon>
        <taxon>Lamiinae</taxon>
        <taxon>Monochamini</taxon>
        <taxon>Molorchus</taxon>
    </lineage>
</organism>
<dbReference type="SUPFAM" id="SSF53098">
    <property type="entry name" value="Ribonuclease H-like"/>
    <property type="match status" value="1"/>
</dbReference>
<protein>
    <recommendedName>
        <fullName evidence="1">Integrase catalytic domain-containing protein</fullName>
    </recommendedName>
</protein>
<proteinExistence type="predicted"/>
<keyword evidence="3" id="KW-1185">Reference proteome</keyword>
<dbReference type="Gene3D" id="3.30.420.10">
    <property type="entry name" value="Ribonuclease H-like superfamily/Ribonuclease H"/>
    <property type="match status" value="1"/>
</dbReference>
<name>A0ABQ9JZ24_9CUCU</name>
<dbReference type="PROSITE" id="PS50994">
    <property type="entry name" value="INTEGRASE"/>
    <property type="match status" value="1"/>
</dbReference>
<evidence type="ECO:0000259" key="1">
    <source>
        <dbReference type="PROSITE" id="PS50994"/>
    </source>
</evidence>
<feature type="domain" description="Integrase catalytic" evidence="1">
    <location>
        <begin position="75"/>
        <end position="156"/>
    </location>
</feature>
<evidence type="ECO:0000313" key="2">
    <source>
        <dbReference type="EMBL" id="KAJ8983250.1"/>
    </source>
</evidence>
<dbReference type="Pfam" id="PF17921">
    <property type="entry name" value="Integrase_H2C2"/>
    <property type="match status" value="1"/>
</dbReference>
<dbReference type="Proteomes" id="UP001162164">
    <property type="component" value="Unassembled WGS sequence"/>
</dbReference>
<dbReference type="InterPro" id="IPR052160">
    <property type="entry name" value="Gypsy_RT_Integrase-like"/>
</dbReference>
<dbReference type="InterPro" id="IPR036397">
    <property type="entry name" value="RNaseH_sf"/>
</dbReference>
<sequence length="285" mass="32534">MGRVKKTGRQIVVPKTRVPGVLQEIHGGASGGHLGVTRTLAKLRERFYWVNATKDVKVWCRKCVECAASNGPQRRKKAPMRQYNVGSPFERIAIDVAGPFPESNDGNKYIVVVMDYFSKWVEAYALPNQEASTIADVLVKEWICRFGVPLELHSDQDYYQLVLVYTLCPFFLARGPMGPRARKKGVYGCMQERRVPVAKNPMNFRIPKLYRLSGAKTFGHIPVQPLPYVGLLSVIISKRKMQARYRGAPRTERTFSAKPKMNRREFKAKLNPYPTFIESIFYVED</sequence>